<dbReference type="Pfam" id="PF00903">
    <property type="entry name" value="Glyoxalase"/>
    <property type="match status" value="1"/>
</dbReference>
<dbReference type="PANTHER" id="PTHR36503:SF1">
    <property type="entry name" value="BLR2520 PROTEIN"/>
    <property type="match status" value="1"/>
</dbReference>
<evidence type="ECO:0000313" key="4">
    <source>
        <dbReference type="Proteomes" id="UP000216300"/>
    </source>
</evidence>
<sequence>MTKPQLFQCLRYQDADAAIRFLTALGFTEAFVVRDEKDPAVIVHAQFRWRDNGGIMFGSTRGDGNDSSFSKAYTNLVVASDAEVDATLAWALSAGGTQLSEITEPDHGGRTVTISDPEGNRWNVDSYPGE</sequence>
<dbReference type="InterPro" id="IPR004360">
    <property type="entry name" value="Glyas_Fos-R_dOase_dom"/>
</dbReference>
<accession>A0A255EEY9</accession>
<proteinExistence type="predicted"/>
<feature type="domain" description="Glyoxalase/fosfomycin resistance/dioxygenase" evidence="2">
    <location>
        <begin position="10"/>
        <end position="123"/>
    </location>
</feature>
<protein>
    <submittedName>
        <fullName evidence="3">Bleomycin resistance protein</fullName>
    </submittedName>
</protein>
<dbReference type="PANTHER" id="PTHR36503">
    <property type="entry name" value="BLR2520 PROTEIN"/>
    <property type="match status" value="1"/>
</dbReference>
<gene>
    <name evidence="3" type="ORF">CGZ91_11485</name>
</gene>
<keyword evidence="4" id="KW-1185">Reference proteome</keyword>
<evidence type="ECO:0000313" key="3">
    <source>
        <dbReference type="EMBL" id="OYN89501.1"/>
    </source>
</evidence>
<organism evidence="3 4">
    <name type="scientific">Parenemella sanctibonifatiensis</name>
    <dbReference type="NCBI Taxonomy" id="2016505"/>
    <lineage>
        <taxon>Bacteria</taxon>
        <taxon>Bacillati</taxon>
        <taxon>Actinomycetota</taxon>
        <taxon>Actinomycetes</taxon>
        <taxon>Propionibacteriales</taxon>
        <taxon>Propionibacteriaceae</taxon>
        <taxon>Parenemella</taxon>
    </lineage>
</organism>
<dbReference type="SUPFAM" id="SSF54593">
    <property type="entry name" value="Glyoxalase/Bleomycin resistance protein/Dihydroxybiphenyl dioxygenase"/>
    <property type="match status" value="1"/>
</dbReference>
<dbReference type="Gene3D" id="3.30.720.120">
    <property type="match status" value="1"/>
</dbReference>
<evidence type="ECO:0000259" key="2">
    <source>
        <dbReference type="Pfam" id="PF00903"/>
    </source>
</evidence>
<dbReference type="Proteomes" id="UP000216300">
    <property type="component" value="Unassembled WGS sequence"/>
</dbReference>
<dbReference type="RefSeq" id="WP_094455296.1">
    <property type="nucleotide sequence ID" value="NZ_NMVJ01000009.1"/>
</dbReference>
<dbReference type="Gene3D" id="3.30.720.110">
    <property type="match status" value="1"/>
</dbReference>
<evidence type="ECO:0000256" key="1">
    <source>
        <dbReference type="SAM" id="MobiDB-lite"/>
    </source>
</evidence>
<dbReference type="AlphaFoldDB" id="A0A255EEY9"/>
<dbReference type="EMBL" id="NMVJ01000009">
    <property type="protein sequence ID" value="OYN89501.1"/>
    <property type="molecule type" value="Genomic_DNA"/>
</dbReference>
<name>A0A255EEY9_9ACTN</name>
<dbReference type="OrthoDB" id="9809391at2"/>
<reference evidence="3 4" key="1">
    <citation type="submission" date="2017-07" db="EMBL/GenBank/DDBJ databases">
        <title>Draft whole genome sequences of clinical Proprionibacteriaceae strains.</title>
        <authorList>
            <person name="Bernier A.-M."/>
            <person name="Bernard K."/>
            <person name="Domingo M.-C."/>
        </authorList>
    </citation>
    <scope>NUCLEOTIDE SEQUENCE [LARGE SCALE GENOMIC DNA]</scope>
    <source>
        <strain evidence="3 4">NML 150081</strain>
    </source>
</reference>
<comment type="caution">
    <text evidence="3">The sequence shown here is derived from an EMBL/GenBank/DDBJ whole genome shotgun (WGS) entry which is preliminary data.</text>
</comment>
<dbReference type="InterPro" id="IPR029068">
    <property type="entry name" value="Glyas_Bleomycin-R_OHBP_Dase"/>
</dbReference>
<feature type="region of interest" description="Disordered" evidence="1">
    <location>
        <begin position="101"/>
        <end position="130"/>
    </location>
</feature>